<accession>A0A1G5CJE6</accession>
<evidence type="ECO:0000256" key="1">
    <source>
        <dbReference type="ARBA" id="ARBA00004442"/>
    </source>
</evidence>
<dbReference type="RefSeq" id="WP_091140804.1">
    <property type="nucleotide sequence ID" value="NZ_FMVF01000003.1"/>
</dbReference>
<proteinExistence type="predicted"/>
<evidence type="ECO:0000256" key="3">
    <source>
        <dbReference type="ARBA" id="ARBA00023237"/>
    </source>
</evidence>
<dbReference type="SUPFAM" id="SSF56935">
    <property type="entry name" value="Porins"/>
    <property type="match status" value="1"/>
</dbReference>
<organism evidence="5 6">
    <name type="scientific">Flavobacterium caeni</name>
    <dbReference type="NCBI Taxonomy" id="490189"/>
    <lineage>
        <taxon>Bacteria</taxon>
        <taxon>Pseudomonadati</taxon>
        <taxon>Bacteroidota</taxon>
        <taxon>Flavobacteriia</taxon>
        <taxon>Flavobacteriales</taxon>
        <taxon>Flavobacteriaceae</taxon>
        <taxon>Flavobacterium</taxon>
    </lineage>
</organism>
<dbReference type="Proteomes" id="UP000199354">
    <property type="component" value="Unassembled WGS sequence"/>
</dbReference>
<comment type="subcellular location">
    <subcellularLocation>
        <location evidence="1">Cell outer membrane</location>
    </subcellularLocation>
</comment>
<keyword evidence="4" id="KW-0732">Signal</keyword>
<feature type="chain" id="PRO_5011700583" description="TonB dependent receptor" evidence="4">
    <location>
        <begin position="22"/>
        <end position="591"/>
    </location>
</feature>
<name>A0A1G5CJE6_9FLAO</name>
<evidence type="ECO:0000313" key="6">
    <source>
        <dbReference type="Proteomes" id="UP000199354"/>
    </source>
</evidence>
<evidence type="ECO:0000256" key="4">
    <source>
        <dbReference type="SAM" id="SignalP"/>
    </source>
</evidence>
<evidence type="ECO:0000256" key="2">
    <source>
        <dbReference type="ARBA" id="ARBA00023136"/>
    </source>
</evidence>
<dbReference type="OrthoDB" id="1264254at2"/>
<keyword evidence="3" id="KW-0998">Cell outer membrane</keyword>
<sequence length="591" mass="66780">MKLNIPYITLATLVFSMAATAQKKDENIGTEVVNVVKPYTPTISDAFKVKETPTLDDDETSKKEPIKYDIFSFPVASTFTPSKGRAAGVDKTKQERIFKNYVTTGFGNYATAFAELYVTEEVGEADYVAGMVKHLSSNGGIKGLEVEDKFLTSSIDLTYGSKQDGYAWNADAGFQYRRNYWYGVAPDYGYPTLTWEERTFAVNSIDDWQTYYNGHVGGRLTFNESMFSGVELHYNRFWDAYDVAENRFYLKPKMQFEIDNSTVTAEFIADYVGGDVGTDFTGLSPLKYAVANFGVHPSFTMVRDDWSFEIGGSIFYSADMEHSDDKVLFYPNATASLKVVGDLMVFYVGADGGLQQNTMRDLTTANPFMSPSLIRTNLSTEHGIKPTDRQFDGFAGLKGKLSNYVSYNVRGSFMGERDKILFRHNTYDETILVQKPYEFGNSFGIVYDNVRTLTFFGEVKADFNKNVSLGINGSFHKYTTKFEQEAWNLPEIEVGANLDVTITPQWYAGANLFFVGERKDFDVKLNDPLVSGIKTLNAYFDANAHVGYKFSERLSFWLRCNNIANQAYEKWLNYTVQSFQAMIGGSYKFDF</sequence>
<evidence type="ECO:0008006" key="7">
    <source>
        <dbReference type="Google" id="ProtNLM"/>
    </source>
</evidence>
<reference evidence="5 6" key="1">
    <citation type="submission" date="2016-10" db="EMBL/GenBank/DDBJ databases">
        <authorList>
            <person name="de Groot N.N."/>
        </authorList>
    </citation>
    <scope>NUCLEOTIDE SEQUENCE [LARGE SCALE GENOMIC DNA]</scope>
    <source>
        <strain evidence="5 6">CGMCC 1.7031</strain>
    </source>
</reference>
<keyword evidence="2" id="KW-0472">Membrane</keyword>
<keyword evidence="6" id="KW-1185">Reference proteome</keyword>
<gene>
    <name evidence="5" type="ORF">SAMN02927903_00558</name>
</gene>
<protein>
    <recommendedName>
        <fullName evidence="7">TonB dependent receptor</fullName>
    </recommendedName>
</protein>
<dbReference type="STRING" id="490189.SAMN02927903_00558"/>
<dbReference type="EMBL" id="FMVF01000003">
    <property type="protein sequence ID" value="SCY02523.1"/>
    <property type="molecule type" value="Genomic_DNA"/>
</dbReference>
<dbReference type="Gene3D" id="2.40.170.20">
    <property type="entry name" value="TonB-dependent receptor, beta-barrel domain"/>
    <property type="match status" value="1"/>
</dbReference>
<feature type="signal peptide" evidence="4">
    <location>
        <begin position="1"/>
        <end position="21"/>
    </location>
</feature>
<evidence type="ECO:0000313" key="5">
    <source>
        <dbReference type="EMBL" id="SCY02523.1"/>
    </source>
</evidence>
<dbReference type="AlphaFoldDB" id="A0A1G5CJE6"/>
<dbReference type="GO" id="GO:0009279">
    <property type="term" value="C:cell outer membrane"/>
    <property type="evidence" value="ECO:0007669"/>
    <property type="project" value="UniProtKB-SubCell"/>
</dbReference>
<dbReference type="InterPro" id="IPR036942">
    <property type="entry name" value="Beta-barrel_TonB_sf"/>
</dbReference>